<proteinExistence type="inferred from homology"/>
<evidence type="ECO:0000256" key="2">
    <source>
        <dbReference type="ARBA" id="ARBA00023015"/>
    </source>
</evidence>
<reference evidence="6 7" key="1">
    <citation type="submission" date="2020-08" db="EMBL/GenBank/DDBJ databases">
        <title>Whole genome shotgun sequence of Actinoplanes ianthinogenes NBRC 13996.</title>
        <authorList>
            <person name="Komaki H."/>
            <person name="Tamura T."/>
        </authorList>
    </citation>
    <scope>NUCLEOTIDE SEQUENCE [LARGE SCALE GENOMIC DNA]</scope>
    <source>
        <strain evidence="6 7">NBRC 13996</strain>
    </source>
</reference>
<dbReference type="EMBL" id="AP023356">
    <property type="protein sequence ID" value="BCJ40088.1"/>
    <property type="molecule type" value="Genomic_DNA"/>
</dbReference>
<dbReference type="SUPFAM" id="SSF53850">
    <property type="entry name" value="Periplasmic binding protein-like II"/>
    <property type="match status" value="1"/>
</dbReference>
<sequence length="296" mass="31720">MTELRQLRYFVAVAEQLSFTRAAAQLHVAQQSLSQQIGVLERQIGVRLFDRDTRGTRLTPAGEALLPGAREVLTRTEEIVAQAQRAATDRISLGFLSSTANYMLPAVVRAVRERLPRVALSTHDLPIDALVAGLREGRIDVAFTRPPLVDDLATRTIASEPVCAVLPSGHRLAGAGTVTLAELAGEDWVLTPRSSWPPWHEKYDRDFAAAGFAPRVVQRASGVPSLLGLVAAGVGVTRLARSAASIRRSGVVFVPIAGEVAETVLAWNPARDHPMRSHLQAVVTELAATTDLPGGG</sequence>
<evidence type="ECO:0000313" key="7">
    <source>
        <dbReference type="Proteomes" id="UP000676967"/>
    </source>
</evidence>
<dbReference type="PROSITE" id="PS50931">
    <property type="entry name" value="HTH_LYSR"/>
    <property type="match status" value="1"/>
</dbReference>
<dbReference type="Proteomes" id="UP000676967">
    <property type="component" value="Chromosome"/>
</dbReference>
<dbReference type="InterPro" id="IPR036388">
    <property type="entry name" value="WH-like_DNA-bd_sf"/>
</dbReference>
<feature type="domain" description="HTH lysR-type" evidence="5">
    <location>
        <begin position="1"/>
        <end position="59"/>
    </location>
</feature>
<keyword evidence="3" id="KW-0238">DNA-binding</keyword>
<dbReference type="Pfam" id="PF03466">
    <property type="entry name" value="LysR_substrate"/>
    <property type="match status" value="1"/>
</dbReference>
<dbReference type="PRINTS" id="PR00039">
    <property type="entry name" value="HTHLYSR"/>
</dbReference>
<dbReference type="PANTHER" id="PTHR30346:SF0">
    <property type="entry name" value="HCA OPERON TRANSCRIPTIONAL ACTIVATOR HCAR"/>
    <property type="match status" value="1"/>
</dbReference>
<organism evidence="6 7">
    <name type="scientific">Actinoplanes ianthinogenes</name>
    <dbReference type="NCBI Taxonomy" id="122358"/>
    <lineage>
        <taxon>Bacteria</taxon>
        <taxon>Bacillati</taxon>
        <taxon>Actinomycetota</taxon>
        <taxon>Actinomycetes</taxon>
        <taxon>Micromonosporales</taxon>
        <taxon>Micromonosporaceae</taxon>
        <taxon>Actinoplanes</taxon>
    </lineage>
</organism>
<evidence type="ECO:0000256" key="1">
    <source>
        <dbReference type="ARBA" id="ARBA00009437"/>
    </source>
</evidence>
<evidence type="ECO:0000313" key="6">
    <source>
        <dbReference type="EMBL" id="BCJ40088.1"/>
    </source>
</evidence>
<dbReference type="Gene3D" id="3.40.190.10">
    <property type="entry name" value="Periplasmic binding protein-like II"/>
    <property type="match status" value="2"/>
</dbReference>
<dbReference type="InterPro" id="IPR036390">
    <property type="entry name" value="WH_DNA-bd_sf"/>
</dbReference>
<dbReference type="InterPro" id="IPR005119">
    <property type="entry name" value="LysR_subst-bd"/>
</dbReference>
<gene>
    <name evidence="6" type="ORF">Aiant_07450</name>
</gene>
<evidence type="ECO:0000259" key="5">
    <source>
        <dbReference type="PROSITE" id="PS50931"/>
    </source>
</evidence>
<protein>
    <submittedName>
        <fullName evidence="6">LysR family transcriptional regulator</fullName>
    </submittedName>
</protein>
<evidence type="ECO:0000256" key="3">
    <source>
        <dbReference type="ARBA" id="ARBA00023125"/>
    </source>
</evidence>
<name>A0ABM7LLH2_9ACTN</name>
<dbReference type="PANTHER" id="PTHR30346">
    <property type="entry name" value="TRANSCRIPTIONAL DUAL REGULATOR HCAR-RELATED"/>
    <property type="match status" value="1"/>
</dbReference>
<accession>A0ABM7LLH2</accession>
<keyword evidence="4" id="KW-0804">Transcription</keyword>
<dbReference type="Pfam" id="PF00126">
    <property type="entry name" value="HTH_1"/>
    <property type="match status" value="1"/>
</dbReference>
<evidence type="ECO:0000256" key="4">
    <source>
        <dbReference type="ARBA" id="ARBA00023163"/>
    </source>
</evidence>
<dbReference type="Gene3D" id="1.10.10.10">
    <property type="entry name" value="Winged helix-like DNA-binding domain superfamily/Winged helix DNA-binding domain"/>
    <property type="match status" value="1"/>
</dbReference>
<dbReference type="InterPro" id="IPR000847">
    <property type="entry name" value="LysR_HTH_N"/>
</dbReference>
<dbReference type="SUPFAM" id="SSF46785">
    <property type="entry name" value="Winged helix' DNA-binding domain"/>
    <property type="match status" value="1"/>
</dbReference>
<dbReference type="CDD" id="cd08414">
    <property type="entry name" value="PBP2_LTTR_aromatics_like"/>
    <property type="match status" value="1"/>
</dbReference>
<keyword evidence="2" id="KW-0805">Transcription regulation</keyword>
<dbReference type="RefSeq" id="WP_212846945.1">
    <property type="nucleotide sequence ID" value="NZ_AP023356.1"/>
</dbReference>
<keyword evidence="7" id="KW-1185">Reference proteome</keyword>
<comment type="similarity">
    <text evidence="1">Belongs to the LysR transcriptional regulatory family.</text>
</comment>